<protein>
    <submittedName>
        <fullName evidence="2">Uncharacterized protein</fullName>
    </submittedName>
</protein>
<dbReference type="EMBL" id="LSTV01000002">
    <property type="protein sequence ID" value="OAH50501.1"/>
    <property type="molecule type" value="Genomic_DNA"/>
</dbReference>
<keyword evidence="1" id="KW-1133">Transmembrane helix</keyword>
<sequence length="252" mass="26874">MSTADARIRRFSTVTWLAGSAVAVVLAFVLVPFVGVNPRTGDLVLTDPNRYEYEPWDDPDAQEVQLDGDELSGTAASGFVELPPGDDVWVVGPLTSGTDDYLNVYQQVDAAVGLDDERPDYIGLVSESRKIAVVSAATGGRLWFAPRLTDWTASVSRETPTPIEGGSATGDGPALLSYDGDALSARFAFEGDGFFTVDAAFPGEIIDLVKGVDDVDTRASWPAQGRVILRVDTDEGAGRWTITLDEPASDTP</sequence>
<dbReference type="RefSeq" id="WP_064002861.1">
    <property type="nucleotide sequence ID" value="NZ_LSTV01000002.1"/>
</dbReference>
<reference evidence="2 3" key="1">
    <citation type="submission" date="2016-02" db="EMBL/GenBank/DDBJ databases">
        <authorList>
            <person name="Wen L."/>
            <person name="He K."/>
            <person name="Yang H."/>
        </authorList>
    </citation>
    <scope>NUCLEOTIDE SEQUENCE [LARGE SCALE GENOMIC DNA]</scope>
    <source>
        <strain evidence="2 3">CD11_3</strain>
    </source>
</reference>
<gene>
    <name evidence="2" type="ORF">AYL44_08625</name>
</gene>
<comment type="caution">
    <text evidence="2">The sequence shown here is derived from an EMBL/GenBank/DDBJ whole genome shotgun (WGS) entry which is preliminary data.</text>
</comment>
<evidence type="ECO:0000313" key="2">
    <source>
        <dbReference type="EMBL" id="OAH50501.1"/>
    </source>
</evidence>
<evidence type="ECO:0000256" key="1">
    <source>
        <dbReference type="SAM" id="Phobius"/>
    </source>
</evidence>
<keyword evidence="1" id="KW-0472">Membrane</keyword>
<name>A0A177KD26_9MICO</name>
<keyword evidence="1" id="KW-0812">Transmembrane</keyword>
<dbReference type="OrthoDB" id="5109978at2"/>
<evidence type="ECO:0000313" key="3">
    <source>
        <dbReference type="Proteomes" id="UP000076998"/>
    </source>
</evidence>
<organism evidence="2 3">
    <name type="scientific">Microbacterium oleivorans</name>
    <dbReference type="NCBI Taxonomy" id="273677"/>
    <lineage>
        <taxon>Bacteria</taxon>
        <taxon>Bacillati</taxon>
        <taxon>Actinomycetota</taxon>
        <taxon>Actinomycetes</taxon>
        <taxon>Micrococcales</taxon>
        <taxon>Microbacteriaceae</taxon>
        <taxon>Microbacterium</taxon>
    </lineage>
</organism>
<accession>A0A177KD26</accession>
<feature type="transmembrane region" description="Helical" evidence="1">
    <location>
        <begin position="12"/>
        <end position="35"/>
    </location>
</feature>
<dbReference type="Proteomes" id="UP000076998">
    <property type="component" value="Unassembled WGS sequence"/>
</dbReference>
<proteinExistence type="predicted"/>
<dbReference type="AlphaFoldDB" id="A0A177KD26"/>